<name>A0AAD7JYV5_9AGAR</name>
<dbReference type="EMBL" id="JARKIB010000013">
    <property type="protein sequence ID" value="KAJ7773367.1"/>
    <property type="molecule type" value="Genomic_DNA"/>
</dbReference>
<evidence type="ECO:0000313" key="2">
    <source>
        <dbReference type="EMBL" id="KAJ7773367.1"/>
    </source>
</evidence>
<comment type="caution">
    <text evidence="2">The sequence shown here is derived from an EMBL/GenBank/DDBJ whole genome shotgun (WGS) entry which is preliminary data.</text>
</comment>
<protein>
    <submittedName>
        <fullName evidence="2">Uncharacterized protein</fullName>
    </submittedName>
</protein>
<gene>
    <name evidence="2" type="ORF">B0H16DRAFT_147550</name>
</gene>
<feature type="region of interest" description="Disordered" evidence="1">
    <location>
        <begin position="94"/>
        <end position="143"/>
    </location>
</feature>
<sequence>MTTLLTAEYLKEEMGDVADAGLEFKHLKQILRSHKNLKQNAKLKSEPKSINAALQQIQDANISVSWAFIMSTEQDKSRRVENLLRDFIEKDLIFPPRISPPKNQGAAPSDPNDPGNNGQQKDVDMTDPVSEEDKDKQKAPQRNKAHVWTGIISTFNNLQDPNTLFWKAVAYDPAVDICTFEPKVIVLNLLGKRGVGTLEMIRLVTPIPCQVSRPAQKDGQMVVSVSQKTTRELPDHAWTATTETHPLITSLLKEYKPFDPKHTPSMSFAIYWRLPGFTVATEFGPIVIGF</sequence>
<evidence type="ECO:0000256" key="1">
    <source>
        <dbReference type="SAM" id="MobiDB-lite"/>
    </source>
</evidence>
<dbReference type="Proteomes" id="UP001215598">
    <property type="component" value="Unassembled WGS sequence"/>
</dbReference>
<accession>A0AAD7JYV5</accession>
<organism evidence="2 3">
    <name type="scientific">Mycena metata</name>
    <dbReference type="NCBI Taxonomy" id="1033252"/>
    <lineage>
        <taxon>Eukaryota</taxon>
        <taxon>Fungi</taxon>
        <taxon>Dikarya</taxon>
        <taxon>Basidiomycota</taxon>
        <taxon>Agaricomycotina</taxon>
        <taxon>Agaricomycetes</taxon>
        <taxon>Agaricomycetidae</taxon>
        <taxon>Agaricales</taxon>
        <taxon>Marasmiineae</taxon>
        <taxon>Mycenaceae</taxon>
        <taxon>Mycena</taxon>
    </lineage>
</organism>
<dbReference type="AlphaFoldDB" id="A0AAD7JYV5"/>
<keyword evidence="3" id="KW-1185">Reference proteome</keyword>
<reference evidence="2" key="1">
    <citation type="submission" date="2023-03" db="EMBL/GenBank/DDBJ databases">
        <title>Massive genome expansion in bonnet fungi (Mycena s.s.) driven by repeated elements and novel gene families across ecological guilds.</title>
        <authorList>
            <consortium name="Lawrence Berkeley National Laboratory"/>
            <person name="Harder C.B."/>
            <person name="Miyauchi S."/>
            <person name="Viragh M."/>
            <person name="Kuo A."/>
            <person name="Thoen E."/>
            <person name="Andreopoulos B."/>
            <person name="Lu D."/>
            <person name="Skrede I."/>
            <person name="Drula E."/>
            <person name="Henrissat B."/>
            <person name="Morin E."/>
            <person name="Kohler A."/>
            <person name="Barry K."/>
            <person name="LaButti K."/>
            <person name="Morin E."/>
            <person name="Salamov A."/>
            <person name="Lipzen A."/>
            <person name="Mereny Z."/>
            <person name="Hegedus B."/>
            <person name="Baldrian P."/>
            <person name="Stursova M."/>
            <person name="Weitz H."/>
            <person name="Taylor A."/>
            <person name="Grigoriev I.V."/>
            <person name="Nagy L.G."/>
            <person name="Martin F."/>
            <person name="Kauserud H."/>
        </authorList>
    </citation>
    <scope>NUCLEOTIDE SEQUENCE</scope>
    <source>
        <strain evidence="2">CBHHK182m</strain>
    </source>
</reference>
<evidence type="ECO:0000313" key="3">
    <source>
        <dbReference type="Proteomes" id="UP001215598"/>
    </source>
</evidence>
<proteinExistence type="predicted"/>